<evidence type="ECO:0000256" key="1">
    <source>
        <dbReference type="SAM" id="MobiDB-lite"/>
    </source>
</evidence>
<name>C0HDX7_MAIZE</name>
<reference evidence="2" key="2">
    <citation type="submission" date="2012-06" db="EMBL/GenBank/DDBJ databases">
        <authorList>
            <person name="Yu Y."/>
            <person name="Currie J."/>
            <person name="Lomeli R."/>
            <person name="Angelova A."/>
            <person name="Collura K."/>
            <person name="Wissotski M."/>
            <person name="Campos D."/>
            <person name="Kudrna D."/>
            <person name="Golser W."/>
            <person name="Ashely E."/>
            <person name="Descour A."/>
            <person name="Fernandes J."/>
            <person name="Soderlund C."/>
            <person name="Walbot V."/>
        </authorList>
    </citation>
    <scope>NUCLEOTIDE SEQUENCE</scope>
    <source>
        <strain evidence="2">B73</strain>
    </source>
</reference>
<sequence length="115" mass="13124">MPRTVGAATPPSKPQHKNPFLDPHEFPKNYARGTMHLGQEDKPFLLTLRVDHSTQGRAFGALSNMSNDQTEWSTLLARARLLGVDDLLHGEWHGAGRAAHLGRVWWSRRRHSRRR</sequence>
<accession>C0HDX7</accession>
<protein>
    <submittedName>
        <fullName evidence="2">Uncharacterized protein</fullName>
    </submittedName>
</protein>
<organism evidence="2">
    <name type="scientific">Zea mays</name>
    <name type="common">Maize</name>
    <dbReference type="NCBI Taxonomy" id="4577"/>
    <lineage>
        <taxon>Eukaryota</taxon>
        <taxon>Viridiplantae</taxon>
        <taxon>Streptophyta</taxon>
        <taxon>Embryophyta</taxon>
        <taxon>Tracheophyta</taxon>
        <taxon>Spermatophyta</taxon>
        <taxon>Magnoliopsida</taxon>
        <taxon>Liliopsida</taxon>
        <taxon>Poales</taxon>
        <taxon>Poaceae</taxon>
        <taxon>PACMAD clade</taxon>
        <taxon>Panicoideae</taxon>
        <taxon>Andropogonodae</taxon>
        <taxon>Andropogoneae</taxon>
        <taxon>Tripsacinae</taxon>
        <taxon>Zea</taxon>
    </lineage>
</organism>
<evidence type="ECO:0000313" key="2">
    <source>
        <dbReference type="EMBL" id="ACN25230.1"/>
    </source>
</evidence>
<proteinExistence type="evidence at transcript level"/>
<feature type="region of interest" description="Disordered" evidence="1">
    <location>
        <begin position="1"/>
        <end position="21"/>
    </location>
</feature>
<reference evidence="2" key="1">
    <citation type="journal article" date="2009" name="PLoS Genet.">
        <title>Sequencing, mapping, and analysis of 27,455 maize full-length cDNAs.</title>
        <authorList>
            <person name="Soderlund C."/>
            <person name="Descour A."/>
            <person name="Kudrna D."/>
            <person name="Bomhoff M."/>
            <person name="Boyd L."/>
            <person name="Currie J."/>
            <person name="Angelova A."/>
            <person name="Collura K."/>
            <person name="Wissotski M."/>
            <person name="Ashley E."/>
            <person name="Morrow D."/>
            <person name="Fernandes J."/>
            <person name="Walbot V."/>
            <person name="Yu Y."/>
        </authorList>
    </citation>
    <scope>NUCLEOTIDE SEQUENCE</scope>
    <source>
        <strain evidence="2">B73</strain>
    </source>
</reference>
<dbReference type="EMBL" id="BT060533">
    <property type="protein sequence ID" value="ACN25230.1"/>
    <property type="molecule type" value="mRNA"/>
</dbReference>
<dbReference type="AlphaFoldDB" id="C0HDX7"/>